<evidence type="ECO:0000313" key="1">
    <source>
        <dbReference type="EMBL" id="GBP82213.1"/>
    </source>
</evidence>
<keyword evidence="2" id="KW-1185">Reference proteome</keyword>
<name>A0A4C1Z4V2_EUMVA</name>
<dbReference type="Proteomes" id="UP000299102">
    <property type="component" value="Unassembled WGS sequence"/>
</dbReference>
<reference evidence="1 2" key="1">
    <citation type="journal article" date="2019" name="Commun. Biol.">
        <title>The bagworm genome reveals a unique fibroin gene that provides high tensile strength.</title>
        <authorList>
            <person name="Kono N."/>
            <person name="Nakamura H."/>
            <person name="Ohtoshi R."/>
            <person name="Tomita M."/>
            <person name="Numata K."/>
            <person name="Arakawa K."/>
        </authorList>
    </citation>
    <scope>NUCLEOTIDE SEQUENCE [LARGE SCALE GENOMIC DNA]</scope>
</reference>
<accession>A0A4C1Z4V2</accession>
<evidence type="ECO:0000313" key="2">
    <source>
        <dbReference type="Proteomes" id="UP000299102"/>
    </source>
</evidence>
<dbReference type="AlphaFoldDB" id="A0A4C1Z4V2"/>
<protein>
    <submittedName>
        <fullName evidence="1">Uncharacterized protein</fullName>
    </submittedName>
</protein>
<proteinExistence type="predicted"/>
<dbReference type="EMBL" id="BGZK01001554">
    <property type="protein sequence ID" value="GBP82213.1"/>
    <property type="molecule type" value="Genomic_DNA"/>
</dbReference>
<organism evidence="1 2">
    <name type="scientific">Eumeta variegata</name>
    <name type="common">Bagworm moth</name>
    <name type="synonym">Eumeta japonica</name>
    <dbReference type="NCBI Taxonomy" id="151549"/>
    <lineage>
        <taxon>Eukaryota</taxon>
        <taxon>Metazoa</taxon>
        <taxon>Ecdysozoa</taxon>
        <taxon>Arthropoda</taxon>
        <taxon>Hexapoda</taxon>
        <taxon>Insecta</taxon>
        <taxon>Pterygota</taxon>
        <taxon>Neoptera</taxon>
        <taxon>Endopterygota</taxon>
        <taxon>Lepidoptera</taxon>
        <taxon>Glossata</taxon>
        <taxon>Ditrysia</taxon>
        <taxon>Tineoidea</taxon>
        <taxon>Psychidae</taxon>
        <taxon>Oiketicinae</taxon>
        <taxon>Eumeta</taxon>
    </lineage>
</organism>
<gene>
    <name evidence="1" type="ORF">EVAR_103662_1</name>
</gene>
<comment type="caution">
    <text evidence="1">The sequence shown here is derived from an EMBL/GenBank/DDBJ whole genome shotgun (WGS) entry which is preliminary data.</text>
</comment>
<sequence length="67" mass="7646">MDIRNRTGTEDRIKGGMSADVDYDWTEKRWNTLFNVLTCTKILVQCLAAGTGGRSAPNSRRKERRVE</sequence>